<dbReference type="Pfam" id="PF23598">
    <property type="entry name" value="LRR_14"/>
    <property type="match status" value="1"/>
</dbReference>
<dbReference type="InterPro" id="IPR044974">
    <property type="entry name" value="Disease_R_plants"/>
</dbReference>
<dbReference type="Pfam" id="PF00931">
    <property type="entry name" value="NB-ARC"/>
    <property type="match status" value="1"/>
</dbReference>
<protein>
    <recommendedName>
        <fullName evidence="8">NB-ARC domain-containing protein</fullName>
    </recommendedName>
</protein>
<dbReference type="InterPro" id="IPR042197">
    <property type="entry name" value="Apaf_helical"/>
</dbReference>
<evidence type="ECO:0000256" key="2">
    <source>
        <dbReference type="ARBA" id="ARBA00022821"/>
    </source>
</evidence>
<dbReference type="Gene3D" id="3.40.50.300">
    <property type="entry name" value="P-loop containing nucleotide triphosphate hydrolases"/>
    <property type="match status" value="2"/>
</dbReference>
<dbReference type="Gene3D" id="1.10.8.430">
    <property type="entry name" value="Helical domain of apoptotic protease-activating factors"/>
    <property type="match status" value="1"/>
</dbReference>
<dbReference type="AlphaFoldDB" id="A0A9R0TRZ6"/>
<accession>A0A9R0TRZ6</accession>
<sequence>MALPPPLGEASMRRLRSVLFDWGPPLELTCFRLSRAAWVKLGLKLTMPYAVLGSGSLAPPQLWPTAYSSAVYMTQNFPSEWDAASICKCVKEVHIRCQIGNDIQELNKKLDTIIPVIQQLGLAAEDQSGIDSEVAPHYNESNTIGRGVGSDCNDLVNLLRRGGEGAHVLFAIVGTIGVGKSTLALKIYHEMRGRFRTRLWPEQREVLRRYLDGSTRNLLLVIDNVRKADDWNQLLAANEAFRRCGCKVIVTTRDENVARMMGVTHFHRVKCLNGDDGWLLLHKTANLGGTVATGNIQDVGRSIVQKCSGVPMAIRTIGWNLRGRSREDEWESIHSQDFISSYTGIRDSIDTTYMELKYRVKRCFLYCSLYPEQFVIKQQCATQQWIAEGFFEGRPNLEEEAESCYQELIERGLLLPEHEANGVVGAKMPTLLRSFALYRSGEENCVDNPSRISSTSKPWRLCITDEEAIEAIPVYVTRLRTLFVSASPLRRSSLDLIIGRFPNLRVLDLRDTQVESIPKTLGRLLQLRYLNLSNTEIRKLPQSIGNLMMLQFLILQNCPYLTQMTSHVGRLENLRGLDFSGAPELNDVRFRLLKLTGLNCLRGFFPANHGLKLKELHALRNLTSLQILKLGRASSIEDAHQSRLQEMYHLKELELCCSSVDQPPVDGQEHMKDVFSALRPPQSLVSLKLDGYYGNGFPAWFSVSHLTALQRLTLDGCVHCQRLPALGEMMNLKFLAIIGFSVLTEINYELRGAPATGVAFPLLEQLFLGRMQNMVSWSGLVDIDMPLLERLQLDSCPMMISVPSWLQHCTTLKSLKIQHADALQYIENLPALKELQVHYSSNLNRILNLSRLEDLKIVSCACLTVVQDVPLLRNLHLDLGKHTAELPEWLQKKQSFTLRGLEIIGSEDLLNRCSSSTARYGRLIKDAADHVYAKLHGGSLYFSYTKRTGMFYRSRRCRECFSMQGAAILAVPVAPQRVHGGWETWIKYTLCAIFLIVSQFFVQWAVSSRWLTKAETVIAEQIRPGQHPGYDIDLQVWQPRMTKASGEKTIPSIHESRTQHTIHHLSDVVNADHSLHPLLDYLPSSSPTLEQTLSQRRSQRTQVYHEYAAAATPSLLEHTGF</sequence>
<evidence type="ECO:0000259" key="5">
    <source>
        <dbReference type="Pfam" id="PF23598"/>
    </source>
</evidence>
<dbReference type="SUPFAM" id="SSF52540">
    <property type="entry name" value="P-loop containing nucleoside triphosphate hydrolases"/>
    <property type="match status" value="1"/>
</dbReference>
<dbReference type="EMBL" id="LT934119">
    <property type="protein sequence ID" value="VAI17364.1"/>
    <property type="molecule type" value="Genomic_DNA"/>
</dbReference>
<feature type="domain" description="Disease resistance protein winged helix" evidence="4">
    <location>
        <begin position="369"/>
        <end position="434"/>
    </location>
</feature>
<evidence type="ECO:0000259" key="4">
    <source>
        <dbReference type="Pfam" id="PF23559"/>
    </source>
</evidence>
<reference evidence="6 7" key="1">
    <citation type="submission" date="2017-09" db="EMBL/GenBank/DDBJ databases">
        <authorList>
            <consortium name="International Durum Wheat Genome Sequencing Consortium (IDWGSC)"/>
            <person name="Milanesi L."/>
        </authorList>
    </citation>
    <scope>NUCLEOTIDE SEQUENCE [LARGE SCALE GENOMIC DNA]</scope>
    <source>
        <strain evidence="7">cv. Svevo</strain>
    </source>
</reference>
<dbReference type="InterPro" id="IPR027417">
    <property type="entry name" value="P-loop_NTPase"/>
</dbReference>
<dbReference type="InterPro" id="IPR058922">
    <property type="entry name" value="WHD_DRP"/>
</dbReference>
<keyword evidence="1" id="KW-0677">Repeat</keyword>
<gene>
    <name evidence="6" type="ORF">TRITD_5Av1G131910</name>
</gene>
<name>A0A9R0TRZ6_TRITD</name>
<dbReference type="PRINTS" id="PR00364">
    <property type="entry name" value="DISEASERSIST"/>
</dbReference>
<dbReference type="SUPFAM" id="SSF52058">
    <property type="entry name" value="L domain-like"/>
    <property type="match status" value="1"/>
</dbReference>
<dbReference type="PANTHER" id="PTHR23155:SF687">
    <property type="entry name" value="OS07G0481400 PROTEIN"/>
    <property type="match status" value="1"/>
</dbReference>
<dbReference type="PANTHER" id="PTHR23155">
    <property type="entry name" value="DISEASE RESISTANCE PROTEIN RP"/>
    <property type="match status" value="1"/>
</dbReference>
<evidence type="ECO:0000313" key="6">
    <source>
        <dbReference type="EMBL" id="VAI17364.1"/>
    </source>
</evidence>
<keyword evidence="7" id="KW-1185">Reference proteome</keyword>
<dbReference type="GO" id="GO:0098542">
    <property type="term" value="P:defense response to other organism"/>
    <property type="evidence" value="ECO:0007669"/>
    <property type="project" value="TreeGrafter"/>
</dbReference>
<feature type="domain" description="Disease resistance R13L4/SHOC-2-like LRR" evidence="5">
    <location>
        <begin position="497"/>
        <end position="793"/>
    </location>
</feature>
<dbReference type="Proteomes" id="UP000324705">
    <property type="component" value="Chromosome 5A"/>
</dbReference>
<dbReference type="GO" id="GO:0043531">
    <property type="term" value="F:ADP binding"/>
    <property type="evidence" value="ECO:0007669"/>
    <property type="project" value="InterPro"/>
</dbReference>
<keyword evidence="2" id="KW-0611">Plant defense</keyword>
<dbReference type="InterPro" id="IPR055414">
    <property type="entry name" value="LRR_R13L4/SHOC2-like"/>
</dbReference>
<evidence type="ECO:0000256" key="1">
    <source>
        <dbReference type="ARBA" id="ARBA00022737"/>
    </source>
</evidence>
<feature type="domain" description="NB-ARC" evidence="3">
    <location>
        <begin position="205"/>
        <end position="285"/>
    </location>
</feature>
<dbReference type="Gramene" id="TRITD5Av1G131910.1">
    <property type="protein sequence ID" value="TRITD5Av1G131910.1"/>
    <property type="gene ID" value="TRITD5Av1G131910"/>
</dbReference>
<dbReference type="Pfam" id="PF23559">
    <property type="entry name" value="WHD_DRP"/>
    <property type="match status" value="1"/>
</dbReference>
<dbReference type="InterPro" id="IPR032675">
    <property type="entry name" value="LRR_dom_sf"/>
</dbReference>
<dbReference type="InterPro" id="IPR002182">
    <property type="entry name" value="NB-ARC"/>
</dbReference>
<proteinExistence type="predicted"/>
<evidence type="ECO:0008006" key="8">
    <source>
        <dbReference type="Google" id="ProtNLM"/>
    </source>
</evidence>
<evidence type="ECO:0000313" key="7">
    <source>
        <dbReference type="Proteomes" id="UP000324705"/>
    </source>
</evidence>
<dbReference type="Gene3D" id="3.80.10.10">
    <property type="entry name" value="Ribonuclease Inhibitor"/>
    <property type="match status" value="1"/>
</dbReference>
<evidence type="ECO:0000259" key="3">
    <source>
        <dbReference type="Pfam" id="PF00931"/>
    </source>
</evidence>
<organism evidence="6 7">
    <name type="scientific">Triticum turgidum subsp. durum</name>
    <name type="common">Durum wheat</name>
    <name type="synonym">Triticum durum</name>
    <dbReference type="NCBI Taxonomy" id="4567"/>
    <lineage>
        <taxon>Eukaryota</taxon>
        <taxon>Viridiplantae</taxon>
        <taxon>Streptophyta</taxon>
        <taxon>Embryophyta</taxon>
        <taxon>Tracheophyta</taxon>
        <taxon>Spermatophyta</taxon>
        <taxon>Magnoliopsida</taxon>
        <taxon>Liliopsida</taxon>
        <taxon>Poales</taxon>
        <taxon>Poaceae</taxon>
        <taxon>BOP clade</taxon>
        <taxon>Pooideae</taxon>
        <taxon>Triticodae</taxon>
        <taxon>Triticeae</taxon>
        <taxon>Triticinae</taxon>
        <taxon>Triticum</taxon>
    </lineage>
</organism>